<evidence type="ECO:0000259" key="1">
    <source>
        <dbReference type="Pfam" id="PF04928"/>
    </source>
</evidence>
<feature type="domain" description="Poly(A) polymerase central" evidence="1">
    <location>
        <begin position="49"/>
        <end position="108"/>
    </location>
</feature>
<dbReference type="Proteomes" id="UP000580250">
    <property type="component" value="Unassembled WGS sequence"/>
</dbReference>
<dbReference type="EMBL" id="CAJEWN010003125">
    <property type="protein sequence ID" value="CAD2206604.1"/>
    <property type="molecule type" value="Genomic_DNA"/>
</dbReference>
<dbReference type="SUPFAM" id="SSF81631">
    <property type="entry name" value="PAP/OAS1 substrate-binding domain"/>
    <property type="match status" value="1"/>
</dbReference>
<name>A0A6V7Y508_MELEN</name>
<evidence type="ECO:0000313" key="2">
    <source>
        <dbReference type="EMBL" id="CAD2206604.1"/>
    </source>
</evidence>
<comment type="caution">
    <text evidence="2">The sequence shown here is derived from an EMBL/GenBank/DDBJ whole genome shotgun (WGS) entry which is preliminary data.</text>
</comment>
<gene>
    <name evidence="2" type="ORF">MENT_LOCUS60485</name>
</gene>
<dbReference type="AlphaFoldDB" id="A0A6V7Y508"/>
<evidence type="ECO:0000313" key="3">
    <source>
        <dbReference type="Proteomes" id="UP000580250"/>
    </source>
</evidence>
<dbReference type="Pfam" id="PF04928">
    <property type="entry name" value="PAP_central"/>
    <property type="match status" value="1"/>
</dbReference>
<sequence length="115" mass="13815">MRKFSNNLSKENEEQQNSSIKFYNHAVFKSYEYLEKLINEKTEREREIFNQTFIALKNWAKDYCVYNSQFGFLDGNSISLMLVKVFLLYPGANFVELLERFFLTFATWLLYFVSL</sequence>
<dbReference type="Gene3D" id="1.10.1410.10">
    <property type="match status" value="1"/>
</dbReference>
<organism evidence="2 3">
    <name type="scientific">Meloidogyne enterolobii</name>
    <name type="common">Root-knot nematode worm</name>
    <name type="synonym">Meloidogyne mayaguensis</name>
    <dbReference type="NCBI Taxonomy" id="390850"/>
    <lineage>
        <taxon>Eukaryota</taxon>
        <taxon>Metazoa</taxon>
        <taxon>Ecdysozoa</taxon>
        <taxon>Nematoda</taxon>
        <taxon>Chromadorea</taxon>
        <taxon>Rhabditida</taxon>
        <taxon>Tylenchina</taxon>
        <taxon>Tylenchomorpha</taxon>
        <taxon>Tylenchoidea</taxon>
        <taxon>Meloidogynidae</taxon>
        <taxon>Meloidogyninae</taxon>
        <taxon>Meloidogyne</taxon>
    </lineage>
</organism>
<protein>
    <recommendedName>
        <fullName evidence="1">Poly(A) polymerase central domain-containing protein</fullName>
    </recommendedName>
</protein>
<reference evidence="2 3" key="1">
    <citation type="submission" date="2020-08" db="EMBL/GenBank/DDBJ databases">
        <authorList>
            <person name="Koutsovoulos G."/>
            <person name="Danchin GJ E."/>
        </authorList>
    </citation>
    <scope>NUCLEOTIDE SEQUENCE [LARGE SCALE GENOMIC DNA]</scope>
</reference>
<dbReference type="InterPro" id="IPR007012">
    <property type="entry name" value="PolA_pol_cen_dom"/>
</dbReference>
<dbReference type="GO" id="GO:1990817">
    <property type="term" value="F:poly(A) RNA polymerase activity"/>
    <property type="evidence" value="ECO:0007669"/>
    <property type="project" value="InterPro"/>
</dbReference>
<proteinExistence type="predicted"/>
<accession>A0A6V7Y508</accession>